<dbReference type="AlphaFoldDB" id="A0AAV4DI29"/>
<gene>
    <name evidence="1" type="ORF">PoB_007018500</name>
</gene>
<dbReference type="Proteomes" id="UP000735302">
    <property type="component" value="Unassembled WGS sequence"/>
</dbReference>
<sequence>MRERMVSVDLRAVGCPLYHHRRLLSAGQRRLEKKKTHISHHIPHLRFSESCGFLRLLHTPHPSTGLIQAHVTSSMLCLRKIPYLQAIPRNNCPTHLHHV</sequence>
<reference evidence="1 2" key="1">
    <citation type="journal article" date="2021" name="Elife">
        <title>Chloroplast acquisition without the gene transfer in kleptoplastic sea slugs, Plakobranchus ocellatus.</title>
        <authorList>
            <person name="Maeda T."/>
            <person name="Takahashi S."/>
            <person name="Yoshida T."/>
            <person name="Shimamura S."/>
            <person name="Takaki Y."/>
            <person name="Nagai Y."/>
            <person name="Toyoda A."/>
            <person name="Suzuki Y."/>
            <person name="Arimoto A."/>
            <person name="Ishii H."/>
            <person name="Satoh N."/>
            <person name="Nishiyama T."/>
            <person name="Hasebe M."/>
            <person name="Maruyama T."/>
            <person name="Minagawa J."/>
            <person name="Obokata J."/>
            <person name="Shigenobu S."/>
        </authorList>
    </citation>
    <scope>NUCLEOTIDE SEQUENCE [LARGE SCALE GENOMIC DNA]</scope>
</reference>
<proteinExistence type="predicted"/>
<name>A0AAV4DI29_9GAST</name>
<comment type="caution">
    <text evidence="1">The sequence shown here is derived from an EMBL/GenBank/DDBJ whole genome shotgun (WGS) entry which is preliminary data.</text>
</comment>
<evidence type="ECO:0000313" key="2">
    <source>
        <dbReference type="Proteomes" id="UP000735302"/>
    </source>
</evidence>
<accession>A0AAV4DI29</accession>
<protein>
    <submittedName>
        <fullName evidence="1">Uncharacterized protein</fullName>
    </submittedName>
</protein>
<dbReference type="EMBL" id="BLXT01007896">
    <property type="protein sequence ID" value="GFO43680.1"/>
    <property type="molecule type" value="Genomic_DNA"/>
</dbReference>
<keyword evidence="2" id="KW-1185">Reference proteome</keyword>
<evidence type="ECO:0000313" key="1">
    <source>
        <dbReference type="EMBL" id="GFO43680.1"/>
    </source>
</evidence>
<organism evidence="1 2">
    <name type="scientific">Plakobranchus ocellatus</name>
    <dbReference type="NCBI Taxonomy" id="259542"/>
    <lineage>
        <taxon>Eukaryota</taxon>
        <taxon>Metazoa</taxon>
        <taxon>Spiralia</taxon>
        <taxon>Lophotrochozoa</taxon>
        <taxon>Mollusca</taxon>
        <taxon>Gastropoda</taxon>
        <taxon>Heterobranchia</taxon>
        <taxon>Euthyneura</taxon>
        <taxon>Panpulmonata</taxon>
        <taxon>Sacoglossa</taxon>
        <taxon>Placobranchoidea</taxon>
        <taxon>Plakobranchidae</taxon>
        <taxon>Plakobranchus</taxon>
    </lineage>
</organism>